<dbReference type="Proteomes" id="UP001148482">
    <property type="component" value="Unassembled WGS sequence"/>
</dbReference>
<dbReference type="PANTHER" id="PTHR46825">
    <property type="entry name" value="D-ALANYL-D-ALANINE-CARBOXYPEPTIDASE/ENDOPEPTIDASE AMPH"/>
    <property type="match status" value="1"/>
</dbReference>
<keyword evidence="4" id="KW-1185">Reference proteome</keyword>
<dbReference type="Gene3D" id="3.40.710.10">
    <property type="entry name" value="DD-peptidase/beta-lactamase superfamily"/>
    <property type="match status" value="1"/>
</dbReference>
<proteinExistence type="predicted"/>
<dbReference type="PANTHER" id="PTHR46825:SF7">
    <property type="entry name" value="D-ALANYL-D-ALANINE CARBOXYPEPTIDASE"/>
    <property type="match status" value="1"/>
</dbReference>
<dbReference type="InterPro" id="IPR050491">
    <property type="entry name" value="AmpC-like"/>
</dbReference>
<feature type="signal peptide" evidence="1">
    <location>
        <begin position="1"/>
        <end position="18"/>
    </location>
</feature>
<dbReference type="GO" id="GO:0016787">
    <property type="term" value="F:hydrolase activity"/>
    <property type="evidence" value="ECO:0007669"/>
    <property type="project" value="UniProtKB-KW"/>
</dbReference>
<dbReference type="AlphaFoldDB" id="A0A9X3CX09"/>
<dbReference type="EMBL" id="JAPJDA010000011">
    <property type="protein sequence ID" value="MCX2838083.1"/>
    <property type="molecule type" value="Genomic_DNA"/>
</dbReference>
<accession>A0A9X3CX09</accession>
<name>A0A9X3CX09_9FLAO</name>
<organism evidence="3 4">
    <name type="scientific">Salinimicrobium profundisediminis</name>
    <dbReference type="NCBI Taxonomy" id="2994553"/>
    <lineage>
        <taxon>Bacteria</taxon>
        <taxon>Pseudomonadati</taxon>
        <taxon>Bacteroidota</taxon>
        <taxon>Flavobacteriia</taxon>
        <taxon>Flavobacteriales</taxon>
        <taxon>Flavobacteriaceae</taxon>
        <taxon>Salinimicrobium</taxon>
    </lineage>
</organism>
<feature type="domain" description="Beta-lactamase-related" evidence="2">
    <location>
        <begin position="38"/>
        <end position="327"/>
    </location>
</feature>
<protein>
    <submittedName>
        <fullName evidence="3">Serine hydrolase</fullName>
    </submittedName>
</protein>
<evidence type="ECO:0000313" key="4">
    <source>
        <dbReference type="Proteomes" id="UP001148482"/>
    </source>
</evidence>
<evidence type="ECO:0000256" key="1">
    <source>
        <dbReference type="SAM" id="SignalP"/>
    </source>
</evidence>
<dbReference type="SUPFAM" id="SSF56601">
    <property type="entry name" value="beta-lactamase/transpeptidase-like"/>
    <property type="match status" value="1"/>
</dbReference>
<keyword evidence="3" id="KW-0378">Hydrolase</keyword>
<comment type="caution">
    <text evidence="3">The sequence shown here is derived from an EMBL/GenBank/DDBJ whole genome shotgun (WGS) entry which is preliminary data.</text>
</comment>
<dbReference type="RefSeq" id="WP_266069337.1">
    <property type="nucleotide sequence ID" value="NZ_JAPJDA010000011.1"/>
</dbReference>
<evidence type="ECO:0000259" key="2">
    <source>
        <dbReference type="Pfam" id="PF00144"/>
    </source>
</evidence>
<dbReference type="Pfam" id="PF00144">
    <property type="entry name" value="Beta-lactamase"/>
    <property type="match status" value="1"/>
</dbReference>
<sequence length="438" mass="48919">MKKLFTVLALVCSLFAAAQDFDRQKMDSLFTVVEKNDRGMGSFAIHKQGEPVYTNTIGYSDISKGTKANALTKYRIGSISKTFTAAMILQLVEEGKLSLDTQLSKFYPGIPNSESISIEDLLRHQSGLFNFTNEDAYLNYMEQPKSKEELLAIFKAQEPVFAPGEKNDYSNTNYVLLSFILEDLDGKSYAEILKNRIAQPLNLENTYYGRKIDSGNAEAYSYQKKKDWQPATETDLSIPLGAGGVVSTPTDLNLFFTALFDGKVLKSDTFEKMKTLKNGFGMGLFSFPFNEKTFYGHTGGIDGFNSMSMYYPEGDLAVSYISNGTVLSPNDIMIGALSIFWNLDYSLPSFEPAIEVSQEKLEQYTGTYGSETFPLEVKIFIEDETLMGQATGQPTFPLEAYEENKFQFTRAGLKLEFNPEANKLTLLQGGGAYELTRK</sequence>
<gene>
    <name evidence="3" type="ORF">OQ279_07935</name>
</gene>
<evidence type="ECO:0000313" key="3">
    <source>
        <dbReference type="EMBL" id="MCX2838083.1"/>
    </source>
</evidence>
<reference evidence="3" key="1">
    <citation type="submission" date="2022-11" db="EMBL/GenBank/DDBJ databases">
        <title>Salinimicrobium profundisediminis sp. nov., isolated from deep-sea sediment of the Mariana Trench.</title>
        <authorList>
            <person name="Fu H."/>
        </authorList>
    </citation>
    <scope>NUCLEOTIDE SEQUENCE</scope>
    <source>
        <strain evidence="3">MT39</strain>
    </source>
</reference>
<dbReference type="InterPro" id="IPR012338">
    <property type="entry name" value="Beta-lactam/transpept-like"/>
</dbReference>
<feature type="chain" id="PRO_5040763496" evidence="1">
    <location>
        <begin position="19"/>
        <end position="438"/>
    </location>
</feature>
<keyword evidence="1" id="KW-0732">Signal</keyword>
<dbReference type="InterPro" id="IPR001466">
    <property type="entry name" value="Beta-lactam-related"/>
</dbReference>